<dbReference type="EMBL" id="AAKCOG010000012">
    <property type="protein sequence ID" value="ECQ7195236.1"/>
    <property type="molecule type" value="Genomic_DNA"/>
</dbReference>
<accession>A0A3T6IRV3</accession>
<reference evidence="1" key="1">
    <citation type="submission" date="2019-08" db="EMBL/GenBank/DDBJ databases">
        <authorList>
            <person name="Ashton P.M."/>
            <person name="Dallman T."/>
            <person name="Nair S."/>
            <person name="De Pinna E."/>
            <person name="Peters T."/>
            <person name="Grant K."/>
        </authorList>
    </citation>
    <scope>NUCLEOTIDE SEQUENCE</scope>
    <source>
        <strain evidence="1">795400</strain>
    </source>
</reference>
<sequence length="68" mass="8061">MAYNIKSDVKKQDALQTLYNHGFKWVVVHKGKIVFKTFYEYQALNHKRLMNLWGAKVVPVNDSILEFF</sequence>
<protein>
    <submittedName>
        <fullName evidence="1">Uncharacterized protein</fullName>
    </submittedName>
</protein>
<evidence type="ECO:0000313" key="1">
    <source>
        <dbReference type="EMBL" id="ECQ7195236.1"/>
    </source>
</evidence>
<organism evidence="1">
    <name type="scientific">Salmonella enterica I</name>
    <dbReference type="NCBI Taxonomy" id="59201"/>
    <lineage>
        <taxon>Bacteria</taxon>
        <taxon>Pseudomonadati</taxon>
        <taxon>Pseudomonadota</taxon>
        <taxon>Gammaproteobacteria</taxon>
        <taxon>Enterobacterales</taxon>
        <taxon>Enterobacteriaceae</taxon>
        <taxon>Salmonella</taxon>
    </lineage>
</organism>
<dbReference type="AlphaFoldDB" id="A0A3T6IRV3"/>
<proteinExistence type="predicted"/>
<name>A0A3T6IRV3_SALET</name>
<comment type="caution">
    <text evidence="1">The sequence shown here is derived from an EMBL/GenBank/DDBJ whole genome shotgun (WGS) entry which is preliminary data.</text>
</comment>
<gene>
    <name evidence="1" type="ORF">FZ523_15850</name>
</gene>